<keyword evidence="7" id="KW-0694">RNA-binding</keyword>
<keyword evidence="5" id="KW-0813">Transport</keyword>
<dbReference type="GO" id="GO:0015031">
    <property type="term" value="P:protein transport"/>
    <property type="evidence" value="ECO:0007669"/>
    <property type="project" value="UniProtKB-KW"/>
</dbReference>
<gene>
    <name evidence="13" type="ORF">BXYJ_LOCUS12013</name>
</gene>
<feature type="compositionally biased region" description="Basic and acidic residues" evidence="11">
    <location>
        <begin position="270"/>
        <end position="282"/>
    </location>
</feature>
<dbReference type="Proteomes" id="UP000095284">
    <property type="component" value="Unplaced"/>
</dbReference>
<evidence type="ECO:0000259" key="12">
    <source>
        <dbReference type="Pfam" id="PF10258"/>
    </source>
</evidence>
<evidence type="ECO:0000256" key="11">
    <source>
        <dbReference type="SAM" id="MobiDB-lite"/>
    </source>
</evidence>
<evidence type="ECO:0000256" key="3">
    <source>
        <dbReference type="ARBA" id="ARBA00006094"/>
    </source>
</evidence>
<proteinExistence type="inferred from homology"/>
<dbReference type="PANTHER" id="PTHR13135">
    <property type="entry name" value="CYTOSOLIC RESINIFERATOXIN BINDING PROTEIN RBP-26"/>
    <property type="match status" value="1"/>
</dbReference>
<evidence type="ECO:0000256" key="9">
    <source>
        <dbReference type="ARBA" id="ARBA00023242"/>
    </source>
</evidence>
<feature type="domain" description="Phosphorylated adapter RNA export protein RNA-binding" evidence="12">
    <location>
        <begin position="184"/>
        <end position="264"/>
    </location>
</feature>
<keyword evidence="6" id="KW-0963">Cytoplasm</keyword>
<evidence type="ECO:0000313" key="16">
    <source>
        <dbReference type="WBParaSite" id="BXY_0342300.1"/>
    </source>
</evidence>
<evidence type="ECO:0000256" key="2">
    <source>
        <dbReference type="ARBA" id="ARBA00004496"/>
    </source>
</evidence>
<evidence type="ECO:0000256" key="5">
    <source>
        <dbReference type="ARBA" id="ARBA00022448"/>
    </source>
</evidence>
<protein>
    <recommendedName>
        <fullName evidence="4">Phosphorylated adapter RNA export protein</fullName>
    </recommendedName>
    <alternativeName>
        <fullName evidence="10">RNA U small nuclear RNA export adapter protein</fullName>
    </alternativeName>
</protein>
<evidence type="ECO:0000313" key="15">
    <source>
        <dbReference type="Proteomes" id="UP000659654"/>
    </source>
</evidence>
<feature type="region of interest" description="Disordered" evidence="11">
    <location>
        <begin position="270"/>
        <end position="307"/>
    </location>
</feature>
<dbReference type="InterPro" id="IPR039047">
    <property type="entry name" value="PHAX"/>
</dbReference>
<dbReference type="eggNOG" id="KOG3948">
    <property type="taxonomic scope" value="Eukaryota"/>
</dbReference>
<name>A0A1I7RRS6_BURXY</name>
<dbReference type="Gene3D" id="1.10.10.1440">
    <property type="entry name" value="PHAX RNA-binding domain"/>
    <property type="match status" value="1"/>
</dbReference>
<dbReference type="EMBL" id="CAJFCV020000005">
    <property type="protein sequence ID" value="CAG9123504.1"/>
    <property type="molecule type" value="Genomic_DNA"/>
</dbReference>
<evidence type="ECO:0000313" key="13">
    <source>
        <dbReference type="EMBL" id="CAD5231922.1"/>
    </source>
</evidence>
<dbReference type="WBParaSite" id="BXY_0342300.1">
    <property type="protein sequence ID" value="BXY_0342300.1"/>
    <property type="gene ID" value="BXY_0342300"/>
</dbReference>
<organism evidence="14 16">
    <name type="scientific">Bursaphelenchus xylophilus</name>
    <name type="common">Pinewood nematode worm</name>
    <name type="synonym">Aphelenchoides xylophilus</name>
    <dbReference type="NCBI Taxonomy" id="6326"/>
    <lineage>
        <taxon>Eukaryota</taxon>
        <taxon>Metazoa</taxon>
        <taxon>Ecdysozoa</taxon>
        <taxon>Nematoda</taxon>
        <taxon>Chromadorea</taxon>
        <taxon>Rhabditida</taxon>
        <taxon>Tylenchina</taxon>
        <taxon>Tylenchomorpha</taxon>
        <taxon>Aphelenchoidea</taxon>
        <taxon>Aphelenchoididae</taxon>
        <taxon>Bursaphelenchus</taxon>
    </lineage>
</organism>
<dbReference type="OrthoDB" id="20573at2759"/>
<dbReference type="PANTHER" id="PTHR13135:SF0">
    <property type="entry name" value="PHOSPHORYLATED ADAPTER RNA EXPORT PROTEIN"/>
    <property type="match status" value="1"/>
</dbReference>
<dbReference type="GO" id="GO:0003723">
    <property type="term" value="F:RNA binding"/>
    <property type="evidence" value="ECO:0007669"/>
    <property type="project" value="UniProtKB-KW"/>
</dbReference>
<dbReference type="InterPro" id="IPR038092">
    <property type="entry name" value="PHAX_RNA-binding_sf"/>
</dbReference>
<comment type="similarity">
    <text evidence="3">Belongs to the PHAX family.</text>
</comment>
<dbReference type="Proteomes" id="UP000659654">
    <property type="component" value="Unassembled WGS sequence"/>
</dbReference>
<evidence type="ECO:0000256" key="10">
    <source>
        <dbReference type="ARBA" id="ARBA00030834"/>
    </source>
</evidence>
<evidence type="ECO:0000256" key="8">
    <source>
        <dbReference type="ARBA" id="ARBA00022927"/>
    </source>
</evidence>
<keyword evidence="8" id="KW-0653">Protein transport</keyword>
<feature type="region of interest" description="Disordered" evidence="11">
    <location>
        <begin position="47"/>
        <end position="92"/>
    </location>
</feature>
<dbReference type="InterPro" id="IPR019385">
    <property type="entry name" value="PHAX_RNA-binding_domain"/>
</dbReference>
<dbReference type="SMR" id="A0A1I7RRS6"/>
<dbReference type="EMBL" id="CAJFDI010000005">
    <property type="protein sequence ID" value="CAD5231922.1"/>
    <property type="molecule type" value="Genomic_DNA"/>
</dbReference>
<feature type="region of interest" description="Disordered" evidence="11">
    <location>
        <begin position="108"/>
        <end position="146"/>
    </location>
</feature>
<reference evidence="16" key="1">
    <citation type="submission" date="2016-11" db="UniProtKB">
        <authorList>
            <consortium name="WormBaseParasite"/>
        </authorList>
    </citation>
    <scope>IDENTIFICATION</scope>
</reference>
<evidence type="ECO:0000313" key="14">
    <source>
        <dbReference type="Proteomes" id="UP000095284"/>
    </source>
</evidence>
<dbReference type="GO" id="GO:0005634">
    <property type="term" value="C:nucleus"/>
    <property type="evidence" value="ECO:0007669"/>
    <property type="project" value="UniProtKB-SubCell"/>
</dbReference>
<evidence type="ECO:0000256" key="7">
    <source>
        <dbReference type="ARBA" id="ARBA00022884"/>
    </source>
</evidence>
<feature type="compositionally biased region" description="Basic and acidic residues" evidence="11">
    <location>
        <begin position="63"/>
        <end position="72"/>
    </location>
</feature>
<dbReference type="GO" id="GO:0006408">
    <property type="term" value="P:snRNA export from nucleus"/>
    <property type="evidence" value="ECO:0007669"/>
    <property type="project" value="InterPro"/>
</dbReference>
<evidence type="ECO:0000256" key="4">
    <source>
        <dbReference type="ARBA" id="ARBA00016856"/>
    </source>
</evidence>
<keyword evidence="9" id="KW-0539">Nucleus</keyword>
<evidence type="ECO:0000256" key="6">
    <source>
        <dbReference type="ARBA" id="ARBA00022490"/>
    </source>
</evidence>
<feature type="compositionally biased region" description="Low complexity" evidence="11">
    <location>
        <begin position="123"/>
        <end position="145"/>
    </location>
</feature>
<dbReference type="Proteomes" id="UP000582659">
    <property type="component" value="Unassembled WGS sequence"/>
</dbReference>
<reference evidence="13" key="2">
    <citation type="submission" date="2020-09" db="EMBL/GenBank/DDBJ databases">
        <authorList>
            <person name="Kikuchi T."/>
        </authorList>
    </citation>
    <scope>NUCLEOTIDE SEQUENCE</scope>
    <source>
        <strain evidence="13">Ka4C1</strain>
    </source>
</reference>
<feature type="region of interest" description="Disordered" evidence="11">
    <location>
        <begin position="1"/>
        <end position="28"/>
    </location>
</feature>
<accession>A0A1I7RRS6</accession>
<evidence type="ECO:0000256" key="1">
    <source>
        <dbReference type="ARBA" id="ARBA00004123"/>
    </source>
</evidence>
<dbReference type="AlphaFoldDB" id="A0A1I7RRS6"/>
<sequence length="321" mass="35699">MMRRNDSESEEGELSDQEVVPPPQKPVKKNAGALWAEVVESQNLEDEFKASGVTEDGGNYVDRGAESFHIPEEAVFGNPPEQSHQINEEGDVDLFDVASVSERFGVKRDVLSPNSRKRRMESPESSSRASSSSSRPNSRGSFKMNNKAKKKKVLALPFMSNGFSYDQMFESEIPGDLDEKEVGKRIAKVFGELDDASVCFAVKTIGVPLALELYNEALKIEKEGGMAVENGARRRTPGGVFFKLIKDSDKVEKQLKAKINENSRKIMEKMRNEKQKQKERNLKPLPKATDLLKPEVTAPSVSGPAPTFDLKSEIKNLMDFA</sequence>
<dbReference type="GO" id="GO:0005737">
    <property type="term" value="C:cytoplasm"/>
    <property type="evidence" value="ECO:0007669"/>
    <property type="project" value="UniProtKB-SubCell"/>
</dbReference>
<dbReference type="Pfam" id="PF10258">
    <property type="entry name" value="PHAX_RNA-bd"/>
    <property type="match status" value="1"/>
</dbReference>
<keyword evidence="15" id="KW-1185">Reference proteome</keyword>
<comment type="subcellular location">
    <subcellularLocation>
        <location evidence="2">Cytoplasm</location>
    </subcellularLocation>
    <subcellularLocation>
        <location evidence="1">Nucleus</location>
    </subcellularLocation>
</comment>